<feature type="transmembrane region" description="Helical" evidence="6">
    <location>
        <begin position="103"/>
        <end position="122"/>
    </location>
</feature>
<dbReference type="EMBL" id="JAXOVC010000010">
    <property type="protein sequence ID" value="KAK4496160.1"/>
    <property type="molecule type" value="Genomic_DNA"/>
</dbReference>
<dbReference type="PANTHER" id="PTHR43872">
    <property type="entry name" value="MONOOXYGENASE, PUTATIVE (AFU_ORTHOLOGUE AFUA_8G02570)-RELATED"/>
    <property type="match status" value="1"/>
</dbReference>
<evidence type="ECO:0000256" key="4">
    <source>
        <dbReference type="ARBA" id="ARBA00023002"/>
    </source>
</evidence>
<dbReference type="InterPro" id="IPR036188">
    <property type="entry name" value="FAD/NAD-bd_sf"/>
</dbReference>
<keyword evidence="6" id="KW-0812">Transmembrane</keyword>
<comment type="caution">
    <text evidence="7">The sequence shown here is derived from an EMBL/GenBank/DDBJ whole genome shotgun (WGS) entry which is preliminary data.</text>
</comment>
<protein>
    <submittedName>
        <fullName evidence="7">Uncharacterized protein</fullName>
    </submittedName>
</protein>
<evidence type="ECO:0000313" key="8">
    <source>
        <dbReference type="Proteomes" id="UP001305779"/>
    </source>
</evidence>
<accession>A0ABR0E408</accession>
<keyword evidence="5" id="KW-0503">Monooxygenase</keyword>
<evidence type="ECO:0000256" key="1">
    <source>
        <dbReference type="ARBA" id="ARBA00001974"/>
    </source>
</evidence>
<evidence type="ECO:0000256" key="5">
    <source>
        <dbReference type="ARBA" id="ARBA00023033"/>
    </source>
</evidence>
<organism evidence="7 8">
    <name type="scientific">Zasmidium cellare</name>
    <name type="common">Wine cellar mold</name>
    <name type="synonym">Racodium cellare</name>
    <dbReference type="NCBI Taxonomy" id="395010"/>
    <lineage>
        <taxon>Eukaryota</taxon>
        <taxon>Fungi</taxon>
        <taxon>Dikarya</taxon>
        <taxon>Ascomycota</taxon>
        <taxon>Pezizomycotina</taxon>
        <taxon>Dothideomycetes</taxon>
        <taxon>Dothideomycetidae</taxon>
        <taxon>Mycosphaerellales</taxon>
        <taxon>Mycosphaerellaceae</taxon>
        <taxon>Zasmidium</taxon>
    </lineage>
</organism>
<dbReference type="Pfam" id="PF00743">
    <property type="entry name" value="FMO-like"/>
    <property type="match status" value="1"/>
</dbReference>
<dbReference type="SUPFAM" id="SSF51905">
    <property type="entry name" value="FAD/NAD(P)-binding domain"/>
    <property type="match status" value="1"/>
</dbReference>
<evidence type="ECO:0000256" key="3">
    <source>
        <dbReference type="ARBA" id="ARBA00022827"/>
    </source>
</evidence>
<dbReference type="InterPro" id="IPR051820">
    <property type="entry name" value="FAD-binding_MO"/>
</dbReference>
<keyword evidence="3" id="KW-0274">FAD</keyword>
<dbReference type="InterPro" id="IPR020946">
    <property type="entry name" value="Flavin_mOase-like"/>
</dbReference>
<dbReference type="PANTHER" id="PTHR43872:SF1">
    <property type="entry name" value="MONOOXYGENASE, PUTATIVE (AFU_ORTHOLOGUE AFUA_8G02570)-RELATED"/>
    <property type="match status" value="1"/>
</dbReference>
<keyword evidence="2" id="KW-0285">Flavoprotein</keyword>
<comment type="cofactor">
    <cofactor evidence="1">
        <name>FAD</name>
        <dbReference type="ChEBI" id="CHEBI:57692"/>
    </cofactor>
</comment>
<proteinExistence type="predicted"/>
<evidence type="ECO:0000256" key="6">
    <source>
        <dbReference type="SAM" id="Phobius"/>
    </source>
</evidence>
<dbReference type="Gene3D" id="3.50.50.60">
    <property type="entry name" value="FAD/NAD(P)-binding domain"/>
    <property type="match status" value="1"/>
</dbReference>
<sequence>MLCTSYYDYHEPLKATIPGIEKFQHPVIHPQFWPERLDYSDKHVVIVGSGATAITLLPALTDKAKHVTMLQRSPSYVTSIPQEGAVNTIIRAWLSAVVADRLLWLKHMLLAAFFAMIVYNFPFMVRKSFRDKTIAQLPSTVPYDPHFKPTYDIGRQRVCLSPDGDFFQALRSGRASIETDVIEMVTPDSIQLTFGKVLKPDMIVTATGLKLQFAGGIRITIDDEVYDPSEKWTWKGAMLQDLPNCAFSLGYADAAWTLGADATAQLVTRILANMRRQGVVEVRPYMSEEDKKSVRQRQLFRLGSTYIKTGEHALPKAGNRGQWNGRSFYLKDMAMAWFGDVRRGMVWVKG</sequence>
<keyword evidence="8" id="KW-1185">Reference proteome</keyword>
<keyword evidence="6" id="KW-0472">Membrane</keyword>
<evidence type="ECO:0000256" key="2">
    <source>
        <dbReference type="ARBA" id="ARBA00022630"/>
    </source>
</evidence>
<reference evidence="7 8" key="1">
    <citation type="journal article" date="2023" name="G3 (Bethesda)">
        <title>A chromosome-level genome assembly of Zasmidium syzygii isolated from banana leaves.</title>
        <authorList>
            <person name="van Westerhoven A.C."/>
            <person name="Mehrabi R."/>
            <person name="Talebi R."/>
            <person name="Steentjes M.B.F."/>
            <person name="Corcolon B."/>
            <person name="Chong P.A."/>
            <person name="Kema G.H.J."/>
            <person name="Seidl M.F."/>
        </authorList>
    </citation>
    <scope>NUCLEOTIDE SEQUENCE [LARGE SCALE GENOMIC DNA]</scope>
    <source>
        <strain evidence="7 8">P124</strain>
    </source>
</reference>
<keyword evidence="6" id="KW-1133">Transmembrane helix</keyword>
<keyword evidence="4" id="KW-0560">Oxidoreductase</keyword>
<name>A0ABR0E408_ZASCE</name>
<evidence type="ECO:0000313" key="7">
    <source>
        <dbReference type="EMBL" id="KAK4496160.1"/>
    </source>
</evidence>
<gene>
    <name evidence="7" type="ORF">PRZ48_012140</name>
</gene>
<dbReference type="Proteomes" id="UP001305779">
    <property type="component" value="Unassembled WGS sequence"/>
</dbReference>